<keyword evidence="2 6" id="KW-0812">Transmembrane</keyword>
<evidence type="ECO:0000256" key="5">
    <source>
        <dbReference type="SAM" id="MobiDB-lite"/>
    </source>
</evidence>
<reference evidence="8 9" key="1">
    <citation type="submission" date="2020-05" db="EMBL/GenBank/DDBJ databases">
        <title>Gimesia benthica sp. nov., a novel planctomycete isolated from a deep-sea water sample of the Northwest Indian Ocean.</title>
        <authorList>
            <person name="Wang J."/>
            <person name="Ruan C."/>
            <person name="Song L."/>
            <person name="Zhu Y."/>
            <person name="Li A."/>
            <person name="Zheng X."/>
            <person name="Wang L."/>
            <person name="Lu Z."/>
            <person name="Huang Y."/>
            <person name="Du W."/>
            <person name="Zhou Y."/>
            <person name="Huang L."/>
            <person name="Dai X."/>
        </authorList>
    </citation>
    <scope>NUCLEOTIDE SEQUENCE [LARGE SCALE GENOMIC DNA]</scope>
    <source>
        <strain evidence="8 9">YYQ-30</strain>
    </source>
</reference>
<evidence type="ECO:0000313" key="9">
    <source>
        <dbReference type="Proteomes" id="UP000572377"/>
    </source>
</evidence>
<dbReference type="InterPro" id="IPR016982">
    <property type="entry name" value="Mms48"/>
</dbReference>
<dbReference type="AlphaFoldDB" id="A0A849KQW7"/>
<evidence type="ECO:0000256" key="6">
    <source>
        <dbReference type="SAM" id="Phobius"/>
    </source>
</evidence>
<evidence type="ECO:0000256" key="3">
    <source>
        <dbReference type="ARBA" id="ARBA00022989"/>
    </source>
</evidence>
<evidence type="ECO:0000313" key="8">
    <source>
        <dbReference type="EMBL" id="NNU79259.1"/>
    </source>
</evidence>
<dbReference type="EMBL" id="JABFBC010000001">
    <property type="protein sequence ID" value="NNU79259.1"/>
    <property type="molecule type" value="Genomic_DNA"/>
</dbReference>
<dbReference type="Pfam" id="PF07219">
    <property type="entry name" value="HemY_N"/>
    <property type="match status" value="1"/>
</dbReference>
<evidence type="ECO:0000256" key="4">
    <source>
        <dbReference type="ARBA" id="ARBA00023136"/>
    </source>
</evidence>
<evidence type="ECO:0000256" key="1">
    <source>
        <dbReference type="ARBA" id="ARBA00004370"/>
    </source>
</evidence>
<dbReference type="RefSeq" id="WP_171322073.1">
    <property type="nucleotide sequence ID" value="NZ_JABFBC010000001.1"/>
</dbReference>
<evidence type="ECO:0000256" key="2">
    <source>
        <dbReference type="ARBA" id="ARBA00022692"/>
    </source>
</evidence>
<dbReference type="GO" id="GO:0016020">
    <property type="term" value="C:membrane"/>
    <property type="evidence" value="ECO:0007669"/>
    <property type="project" value="UniProtKB-SubCell"/>
</dbReference>
<protein>
    <submittedName>
        <fullName evidence="8">Heme biosynthesis protein HemY</fullName>
    </submittedName>
</protein>
<feature type="region of interest" description="Disordered" evidence="5">
    <location>
        <begin position="460"/>
        <end position="539"/>
    </location>
</feature>
<dbReference type="InterPro" id="IPR011990">
    <property type="entry name" value="TPR-like_helical_dom_sf"/>
</dbReference>
<feature type="compositionally biased region" description="Basic and acidic residues" evidence="5">
    <location>
        <begin position="500"/>
        <end position="509"/>
    </location>
</feature>
<dbReference type="InterPro" id="IPR010817">
    <property type="entry name" value="HemY_N"/>
</dbReference>
<accession>A0A849KQW7</accession>
<dbReference type="Gene3D" id="1.25.40.10">
    <property type="entry name" value="Tetratricopeptide repeat domain"/>
    <property type="match status" value="1"/>
</dbReference>
<name>A0A849KQW7_9RHOB</name>
<dbReference type="SUPFAM" id="SSF48452">
    <property type="entry name" value="TPR-like"/>
    <property type="match status" value="1"/>
</dbReference>
<keyword evidence="9" id="KW-1185">Reference proteome</keyword>
<dbReference type="Proteomes" id="UP000572377">
    <property type="component" value="Unassembled WGS sequence"/>
</dbReference>
<evidence type="ECO:0000259" key="7">
    <source>
        <dbReference type="Pfam" id="PF07219"/>
    </source>
</evidence>
<feature type="domain" description="HemY N-terminal" evidence="7">
    <location>
        <begin position="30"/>
        <end position="141"/>
    </location>
</feature>
<proteinExistence type="predicted"/>
<keyword evidence="3 6" id="KW-1133">Transmembrane helix</keyword>
<keyword evidence="4 6" id="KW-0472">Membrane</keyword>
<organism evidence="8 9">
    <name type="scientific">Halovulum dunhuangense</name>
    <dbReference type="NCBI Taxonomy" id="1505036"/>
    <lineage>
        <taxon>Bacteria</taxon>
        <taxon>Pseudomonadati</taxon>
        <taxon>Pseudomonadota</taxon>
        <taxon>Alphaproteobacteria</taxon>
        <taxon>Rhodobacterales</taxon>
        <taxon>Paracoccaceae</taxon>
        <taxon>Halovulum</taxon>
    </lineage>
</organism>
<gene>
    <name evidence="8" type="ORF">HMH01_02305</name>
</gene>
<sequence>MIWSIIKILVFIGVAAALTWGASLVLETPGEVRIAFAGREIALSPLGFLIGFVVVMLLAWAILRIVGLLVAVLRFLTGDQTAISRYFDRNRERRGFDALGESLIALATGDARKAQITAQKAERLLDRPELTRLVNAQSAELGGNKDRALAYYKEMLGDDRTRFLGVQGLLRQKLDEGDTDTALRLAEKAFALQPRHGGTIDTLFRLQAQKEDWAGARKTLAAKVRTAALTRDVGRRREAVLSLADARAALARGDEAKAREAAYAANKLSPGFTPAAALAAELHARAGEGRQAARILKKAWTDAPHPDLAAAFAAIEPGETPSARAKRFDPFLKLRADHPEARMVAAELALAAEDFPGARRALGDLAETQPTTRSLALMAAIERGEGAPDSVVRGWLAKALEAPRGEAWVCEACNTAHGSWAPVCEQCQSFDTLSWKLPPAAEEAGSGTAMLPLIVGALQRPEPEPEPAPAPEPKAEAPRRPTPKAEDAEIADAPPAQKAETAKPARPETKPAPQDSDAENDTATPRREPVRTSENLGEL</sequence>
<comment type="subcellular location">
    <subcellularLocation>
        <location evidence="1">Membrane</location>
    </subcellularLocation>
</comment>
<comment type="caution">
    <text evidence="8">The sequence shown here is derived from an EMBL/GenBank/DDBJ whole genome shotgun (WGS) entry which is preliminary data.</text>
</comment>
<feature type="transmembrane region" description="Helical" evidence="6">
    <location>
        <begin position="48"/>
        <end position="76"/>
    </location>
</feature>
<dbReference type="PIRSF" id="PIRSF031802">
    <property type="entry name" value="UCP031802"/>
    <property type="match status" value="1"/>
</dbReference>
<feature type="compositionally biased region" description="Basic and acidic residues" evidence="5">
    <location>
        <begin position="473"/>
        <end position="487"/>
    </location>
</feature>